<evidence type="ECO:0000313" key="3">
    <source>
        <dbReference type="Proteomes" id="UP001500784"/>
    </source>
</evidence>
<organism evidence="2 3">
    <name type="scientific">Arthrobacter gandavensis</name>
    <dbReference type="NCBI Taxonomy" id="169960"/>
    <lineage>
        <taxon>Bacteria</taxon>
        <taxon>Bacillati</taxon>
        <taxon>Actinomycetota</taxon>
        <taxon>Actinomycetes</taxon>
        <taxon>Micrococcales</taxon>
        <taxon>Micrococcaceae</taxon>
        <taxon>Arthrobacter</taxon>
    </lineage>
</organism>
<evidence type="ECO:0000256" key="1">
    <source>
        <dbReference type="SAM" id="Phobius"/>
    </source>
</evidence>
<feature type="transmembrane region" description="Helical" evidence="1">
    <location>
        <begin position="194"/>
        <end position="212"/>
    </location>
</feature>
<feature type="transmembrane region" description="Helical" evidence="1">
    <location>
        <begin position="154"/>
        <end position="182"/>
    </location>
</feature>
<accession>A0ABP5AHK3</accession>
<gene>
    <name evidence="2" type="ORF">GCM10009688_18550</name>
</gene>
<dbReference type="EMBL" id="BAAALV010000002">
    <property type="protein sequence ID" value="GAA1913930.1"/>
    <property type="molecule type" value="Genomic_DNA"/>
</dbReference>
<evidence type="ECO:0000313" key="2">
    <source>
        <dbReference type="EMBL" id="GAA1913930.1"/>
    </source>
</evidence>
<name>A0ABP5AHK3_9MICC</name>
<feature type="transmembrane region" description="Helical" evidence="1">
    <location>
        <begin position="355"/>
        <end position="375"/>
    </location>
</feature>
<keyword evidence="1" id="KW-0812">Transmembrane</keyword>
<feature type="transmembrane region" description="Helical" evidence="1">
    <location>
        <begin position="267"/>
        <end position="291"/>
    </location>
</feature>
<feature type="transmembrane region" description="Helical" evidence="1">
    <location>
        <begin position="127"/>
        <end position="148"/>
    </location>
</feature>
<reference evidence="3" key="1">
    <citation type="journal article" date="2019" name="Int. J. Syst. Evol. Microbiol.">
        <title>The Global Catalogue of Microorganisms (GCM) 10K type strain sequencing project: providing services to taxonomists for standard genome sequencing and annotation.</title>
        <authorList>
            <consortium name="The Broad Institute Genomics Platform"/>
            <consortium name="The Broad Institute Genome Sequencing Center for Infectious Disease"/>
            <person name="Wu L."/>
            <person name="Ma J."/>
        </authorList>
    </citation>
    <scope>NUCLEOTIDE SEQUENCE [LARGE SCALE GENOMIC DNA]</scope>
    <source>
        <strain evidence="3">JCM 13316</strain>
    </source>
</reference>
<comment type="caution">
    <text evidence="2">The sequence shown here is derived from an EMBL/GenBank/DDBJ whole genome shotgun (WGS) entry which is preliminary data.</text>
</comment>
<protein>
    <recommendedName>
        <fullName evidence="4">Glycosyltransferase RgtA/B/C/D-like domain-containing protein</fullName>
    </recommendedName>
</protein>
<keyword evidence="3" id="KW-1185">Reference proteome</keyword>
<feature type="transmembrane region" description="Helical" evidence="1">
    <location>
        <begin position="239"/>
        <end position="260"/>
    </location>
</feature>
<feature type="transmembrane region" description="Helical" evidence="1">
    <location>
        <begin position="303"/>
        <end position="323"/>
    </location>
</feature>
<sequence length="550" mass="58578">MLTNFGDQGPSSGLPAGYSAGTGDHYVLSQVGLHWADESRYAGDWFMQSAPQPHWFFDTLTFVGSSLGILSLVYLLFWFAGLFAFGLAAAFISRVWAPGAPWAFGLATTVVASLTPWAIVGTGSSMISLAIPAVVSANLVFLFIASALSGRSRWMLAAAVLTAVVHVQQGAVVAVLLAAIAVVQFVRQRKLSKATAVTFAATVGIVVAALVARPVAANSDDFIEICNQVIPYHCAAQSWSINTLLASFAVIGLALCTFMYQARGDRMLWGAVVLLPMAGLALGMTANMLSVPVFGELAQGVNVYRLGALVLPFAVMGMLLPFFRLGRGHLPLALLTVILSLVYLDGKQWQLERSLIVPFMIVFALGALAAVIVRSRMQGPSGRVSQISAAGIIVLFLASAITTGGLTARPLDPTYIPNADVREWGEAVEAVVPSGESLLAPPLATYVRAATYRGVIADCKNVPYGGEPWQQWQERLTDLGGTKQCIPANAGFYNSMTPISIDRVADKYGVSYMVVEAGQAEWLSELDELGWDVVLEPTSGLDNFILHKSG</sequence>
<dbReference type="Proteomes" id="UP001500784">
    <property type="component" value="Unassembled WGS sequence"/>
</dbReference>
<feature type="transmembrane region" description="Helical" evidence="1">
    <location>
        <begin position="102"/>
        <end position="120"/>
    </location>
</feature>
<feature type="transmembrane region" description="Helical" evidence="1">
    <location>
        <begin position="387"/>
        <end position="408"/>
    </location>
</feature>
<proteinExistence type="predicted"/>
<keyword evidence="1" id="KW-1133">Transmembrane helix</keyword>
<feature type="transmembrane region" description="Helical" evidence="1">
    <location>
        <begin position="330"/>
        <end position="349"/>
    </location>
</feature>
<evidence type="ECO:0008006" key="4">
    <source>
        <dbReference type="Google" id="ProtNLM"/>
    </source>
</evidence>
<feature type="transmembrane region" description="Helical" evidence="1">
    <location>
        <begin position="72"/>
        <end position="96"/>
    </location>
</feature>
<keyword evidence="1" id="KW-0472">Membrane</keyword>